<evidence type="ECO:0000313" key="9">
    <source>
        <dbReference type="EMBL" id="GHP12334.1"/>
    </source>
</evidence>
<comment type="similarity">
    <text evidence="2">Belongs to the copper transporter (Ctr) (TC 1.A.56) family. SLC31A subfamily.</text>
</comment>
<feature type="transmembrane region" description="Helical" evidence="8">
    <location>
        <begin position="575"/>
        <end position="593"/>
    </location>
</feature>
<feature type="transmembrane region" description="Helical" evidence="8">
    <location>
        <begin position="551"/>
        <end position="569"/>
    </location>
</feature>
<evidence type="ECO:0000256" key="1">
    <source>
        <dbReference type="ARBA" id="ARBA00004370"/>
    </source>
</evidence>
<comment type="subcellular location">
    <subcellularLocation>
        <location evidence="1">Membrane</location>
    </subcellularLocation>
</comment>
<sequence length="667" mass="71536">MPPLHARPCCFMRMRVVVVSMPFFIFIMLLSIVSAHQTSSASLSLPSVDYASSDAASWESALRKAFVIPRAPGVLLVRNVPEYVDARKSALNGLAKCNRTSLKTTTLGDGRTKRHTVAANTGQAIRTDACDEQTLQAMETLRASVGDASSAALARLDDVLGTSTNSFFANAATQPDGLDHFHVYPGGGGGGDGGVDDDEHDGLHAHVDVGVAIAMVPALQLGDDNDNGNDNDSTPSSRGLVLFDDEGNTWEPTLPSDAVVILLGQGASTWAPGAAASNLKPALHSMRVPAGGRAWYGRMILPHRATTLPSAPDVTFGAWRDGAHALFQRHGDNVEDTVGCGSVSATTTTTTTTPGAAAAARRQLSDEGSCGSDAIYCWMSCVVVDEKKHGCTADVAVCQSTSSSKTWPEDFGGFQNPSHCDDCTVACPLPPPPPPPPVIQVQSAPVSEESASTSSSSTRNAVTLDRNAYCNANVPSLSMRMDGFLAGADWREPCVLYLFNSWAIETQAQMTAAVFGTILLGVILHAITFTRMYMRKRLAGHVRWLRYCVEFLLHLSAMVCAYFLMLVAMSYQVELFMGVVVGLSIGHVAFMNYRACFPTTIRRKTWDEEKGQEELEEKEEQVLEMVEEVLLDPCCPGELTAKTSSCSHKPKPPCHETTNPTPASEEL</sequence>
<feature type="compositionally biased region" description="Low complexity" evidence="7">
    <location>
        <begin position="443"/>
        <end position="457"/>
    </location>
</feature>
<keyword evidence="4" id="KW-0187">Copper transport</keyword>
<feature type="compositionally biased region" description="Polar residues" evidence="7">
    <location>
        <begin position="656"/>
        <end position="667"/>
    </location>
</feature>
<organism evidence="9 10">
    <name type="scientific">Pycnococcus provasolii</name>
    <dbReference type="NCBI Taxonomy" id="41880"/>
    <lineage>
        <taxon>Eukaryota</taxon>
        <taxon>Viridiplantae</taxon>
        <taxon>Chlorophyta</taxon>
        <taxon>Pseudoscourfieldiophyceae</taxon>
        <taxon>Pseudoscourfieldiales</taxon>
        <taxon>Pycnococcaceae</taxon>
        <taxon>Pycnococcus</taxon>
    </lineage>
</organism>
<reference evidence="9" key="1">
    <citation type="submission" date="2020-10" db="EMBL/GenBank/DDBJ databases">
        <title>Unveiling of a novel bifunctional photoreceptor, Dualchrome1, isolated from a cosmopolitan green alga.</title>
        <authorList>
            <person name="Suzuki S."/>
            <person name="Kawachi M."/>
        </authorList>
    </citation>
    <scope>NUCLEOTIDE SEQUENCE</scope>
    <source>
        <strain evidence="9">NIES 2893</strain>
    </source>
</reference>
<dbReference type="PANTHER" id="PTHR40855:SF1">
    <property type="entry name" value="CLAVAMINATE SYNTHASE-LIKE PROTEIN"/>
    <property type="match status" value="1"/>
</dbReference>
<dbReference type="Proteomes" id="UP000660262">
    <property type="component" value="Unassembled WGS sequence"/>
</dbReference>
<evidence type="ECO:0000256" key="3">
    <source>
        <dbReference type="ARBA" id="ARBA00022692"/>
    </source>
</evidence>
<proteinExistence type="inferred from homology"/>
<evidence type="ECO:0000313" key="10">
    <source>
        <dbReference type="Proteomes" id="UP000660262"/>
    </source>
</evidence>
<feature type="region of interest" description="Disordered" evidence="7">
    <location>
        <begin position="434"/>
        <end position="457"/>
    </location>
</feature>
<dbReference type="EMBL" id="BNJQ01000040">
    <property type="protein sequence ID" value="GHP12334.1"/>
    <property type="molecule type" value="Genomic_DNA"/>
</dbReference>
<accession>A0A830HZ01</accession>
<evidence type="ECO:0000256" key="6">
    <source>
        <dbReference type="ARBA" id="ARBA00023136"/>
    </source>
</evidence>
<evidence type="ECO:0000256" key="7">
    <source>
        <dbReference type="SAM" id="MobiDB-lite"/>
    </source>
</evidence>
<feature type="transmembrane region" description="Helical" evidence="8">
    <location>
        <begin position="510"/>
        <end position="530"/>
    </location>
</feature>
<dbReference type="AlphaFoldDB" id="A0A830HZ01"/>
<protein>
    <recommendedName>
        <fullName evidence="11">Copper transporter</fullName>
    </recommendedName>
</protein>
<keyword evidence="6 8" id="KW-0472">Membrane</keyword>
<dbReference type="Pfam" id="PF04145">
    <property type="entry name" value="Ctr"/>
    <property type="match status" value="1"/>
</dbReference>
<evidence type="ECO:0000256" key="5">
    <source>
        <dbReference type="ARBA" id="ARBA00022989"/>
    </source>
</evidence>
<dbReference type="GO" id="GO:0005375">
    <property type="term" value="F:copper ion transmembrane transporter activity"/>
    <property type="evidence" value="ECO:0007669"/>
    <property type="project" value="InterPro"/>
</dbReference>
<keyword evidence="3 8" id="KW-0812">Transmembrane</keyword>
<evidence type="ECO:0000256" key="4">
    <source>
        <dbReference type="ARBA" id="ARBA00022796"/>
    </source>
</evidence>
<keyword evidence="4" id="KW-0186">Copper</keyword>
<feature type="region of interest" description="Disordered" evidence="7">
    <location>
        <begin position="641"/>
        <end position="667"/>
    </location>
</feature>
<dbReference type="GO" id="GO:0016020">
    <property type="term" value="C:membrane"/>
    <property type="evidence" value="ECO:0007669"/>
    <property type="project" value="UniProtKB-SubCell"/>
</dbReference>
<keyword evidence="4" id="KW-0813">Transport</keyword>
<evidence type="ECO:0008006" key="11">
    <source>
        <dbReference type="Google" id="ProtNLM"/>
    </source>
</evidence>
<keyword evidence="10" id="KW-1185">Reference proteome</keyword>
<dbReference type="InterPro" id="IPR007274">
    <property type="entry name" value="Cop_transporter"/>
</dbReference>
<keyword evidence="4" id="KW-0406">Ion transport</keyword>
<dbReference type="PANTHER" id="PTHR40855">
    <property type="entry name" value="DIOX_N DOMAIN-CONTAINING PROTEIN"/>
    <property type="match status" value="1"/>
</dbReference>
<dbReference type="OrthoDB" id="543386at2759"/>
<comment type="caution">
    <text evidence="9">The sequence shown here is derived from an EMBL/GenBank/DDBJ whole genome shotgun (WGS) entry which is preliminary data.</text>
</comment>
<evidence type="ECO:0000256" key="8">
    <source>
        <dbReference type="SAM" id="Phobius"/>
    </source>
</evidence>
<keyword evidence="5 8" id="KW-1133">Transmembrane helix</keyword>
<evidence type="ECO:0000256" key="2">
    <source>
        <dbReference type="ARBA" id="ARBA00006921"/>
    </source>
</evidence>
<gene>
    <name evidence="9" type="ORF">PPROV_001106200</name>
</gene>
<name>A0A830HZ01_9CHLO</name>